<dbReference type="PANTHER" id="PTHR13369:SF3">
    <property type="entry name" value="METHYLTRANSFERASE DOMAIN-CONTAINING PROTEIN"/>
    <property type="match status" value="1"/>
</dbReference>
<evidence type="ECO:0000313" key="3">
    <source>
        <dbReference type="EMBL" id="RDV01305.1"/>
    </source>
</evidence>
<dbReference type="EMBL" id="QRGO01000003">
    <property type="protein sequence ID" value="RDV01305.1"/>
    <property type="molecule type" value="Genomic_DNA"/>
</dbReference>
<dbReference type="AlphaFoldDB" id="A0A371B149"/>
<evidence type="ECO:0000259" key="2">
    <source>
        <dbReference type="Pfam" id="PF13679"/>
    </source>
</evidence>
<evidence type="ECO:0000256" key="1">
    <source>
        <dbReference type="SAM" id="MobiDB-lite"/>
    </source>
</evidence>
<sequence>MSQPTKPAKAAPKPAATESDWTKLWPSAAPRKSEPLLKALHILTRDSALNADSRRKLTQVLHLTQLLKPAIETMLKESDDPILADLGAGKSYLGFILYDLLIGPAGKGRVIGVETREKLVETSRQLATQSGFGRLDFITAPIAEANLPGGKADMVTALHACDTATDDAIRFALRHEAKWVALVPCCQAEVARLLDGHPGPMRQLWRHPIQRREFGAHLTNVIRGLVLEAHGYKVRVTEFTGLEHTMKNELILAERHQLSNAQARGELNRLIDQIGVKPALLDVMAA</sequence>
<protein>
    <submittedName>
        <fullName evidence="3">SAM-dependent methyltransferase</fullName>
    </submittedName>
</protein>
<dbReference type="OrthoDB" id="5502211at2"/>
<keyword evidence="3" id="KW-0489">Methyltransferase</keyword>
<comment type="caution">
    <text evidence="3">The sequence shown here is derived from an EMBL/GenBank/DDBJ whole genome shotgun (WGS) entry which is preliminary data.</text>
</comment>
<dbReference type="RefSeq" id="WP_115518823.1">
    <property type="nucleotide sequence ID" value="NZ_QRGO01000003.1"/>
</dbReference>
<dbReference type="GO" id="GO:0008168">
    <property type="term" value="F:methyltransferase activity"/>
    <property type="evidence" value="ECO:0007669"/>
    <property type="project" value="UniProtKB-KW"/>
</dbReference>
<evidence type="ECO:0000313" key="4">
    <source>
        <dbReference type="Proteomes" id="UP000263993"/>
    </source>
</evidence>
<organism evidence="3 4">
    <name type="scientific">Undibacter mobilis</name>
    <dbReference type="NCBI Taxonomy" id="2292256"/>
    <lineage>
        <taxon>Bacteria</taxon>
        <taxon>Pseudomonadati</taxon>
        <taxon>Pseudomonadota</taxon>
        <taxon>Alphaproteobacteria</taxon>
        <taxon>Hyphomicrobiales</taxon>
        <taxon>Nitrobacteraceae</taxon>
        <taxon>Undibacter</taxon>
    </lineage>
</organism>
<dbReference type="CDD" id="cd02440">
    <property type="entry name" value="AdoMet_MTases"/>
    <property type="match status" value="1"/>
</dbReference>
<dbReference type="GO" id="GO:0032259">
    <property type="term" value="P:methylation"/>
    <property type="evidence" value="ECO:0007669"/>
    <property type="project" value="UniProtKB-KW"/>
</dbReference>
<keyword evidence="3" id="KW-0808">Transferase</keyword>
<dbReference type="Proteomes" id="UP000263993">
    <property type="component" value="Unassembled WGS sequence"/>
</dbReference>
<gene>
    <name evidence="3" type="ORF">DXH78_18950</name>
</gene>
<dbReference type="Gene3D" id="3.40.50.150">
    <property type="entry name" value="Vaccinia Virus protein VP39"/>
    <property type="match status" value="1"/>
</dbReference>
<dbReference type="Pfam" id="PF13679">
    <property type="entry name" value="Methyltransf_32"/>
    <property type="match status" value="1"/>
</dbReference>
<feature type="domain" description="Methyltransferase" evidence="2">
    <location>
        <begin position="55"/>
        <end position="191"/>
    </location>
</feature>
<keyword evidence="4" id="KW-1185">Reference proteome</keyword>
<feature type="compositionally biased region" description="Low complexity" evidence="1">
    <location>
        <begin position="1"/>
        <end position="16"/>
    </location>
</feature>
<dbReference type="InterPro" id="IPR029063">
    <property type="entry name" value="SAM-dependent_MTases_sf"/>
</dbReference>
<dbReference type="GO" id="GO:0005737">
    <property type="term" value="C:cytoplasm"/>
    <property type="evidence" value="ECO:0007669"/>
    <property type="project" value="TreeGrafter"/>
</dbReference>
<proteinExistence type="predicted"/>
<dbReference type="PANTHER" id="PTHR13369">
    <property type="match status" value="1"/>
</dbReference>
<feature type="region of interest" description="Disordered" evidence="1">
    <location>
        <begin position="1"/>
        <end position="24"/>
    </location>
</feature>
<reference evidence="4" key="1">
    <citation type="submission" date="2018-08" db="EMBL/GenBank/DDBJ databases">
        <authorList>
            <person name="Kim S.-J."/>
            <person name="Jung G.-Y."/>
        </authorList>
    </citation>
    <scope>NUCLEOTIDE SEQUENCE [LARGE SCALE GENOMIC DNA]</scope>
    <source>
        <strain evidence="4">GY_H</strain>
    </source>
</reference>
<name>A0A371B149_9BRAD</name>
<dbReference type="InterPro" id="IPR025714">
    <property type="entry name" value="Methyltranfer_dom"/>
</dbReference>
<dbReference type="SUPFAM" id="SSF53335">
    <property type="entry name" value="S-adenosyl-L-methionine-dependent methyltransferases"/>
    <property type="match status" value="1"/>
</dbReference>
<accession>A0A371B149</accession>